<keyword evidence="2" id="KW-1185">Reference proteome</keyword>
<dbReference type="Proteomes" id="UP000230233">
    <property type="component" value="Chromosome III"/>
</dbReference>
<accession>A0A2G5UI94</accession>
<name>A0A2G5UI94_9PELO</name>
<sequence length="90" mass="10210">MTHKYGHRYVDVLKKAVKGIKITVNRGIGKKPVDVQHEDFFVPYMPQGSAKIKFSKGGHVRIASKRGHFDKGYEQGWTTEVYVISQIHPG</sequence>
<organism evidence="1 2">
    <name type="scientific">Caenorhabditis nigoni</name>
    <dbReference type="NCBI Taxonomy" id="1611254"/>
    <lineage>
        <taxon>Eukaryota</taxon>
        <taxon>Metazoa</taxon>
        <taxon>Ecdysozoa</taxon>
        <taxon>Nematoda</taxon>
        <taxon>Chromadorea</taxon>
        <taxon>Rhabditida</taxon>
        <taxon>Rhabditina</taxon>
        <taxon>Rhabditomorpha</taxon>
        <taxon>Rhabditoidea</taxon>
        <taxon>Rhabditidae</taxon>
        <taxon>Peloderinae</taxon>
        <taxon>Caenorhabditis</taxon>
    </lineage>
</organism>
<evidence type="ECO:0000313" key="2">
    <source>
        <dbReference type="Proteomes" id="UP000230233"/>
    </source>
</evidence>
<dbReference type="PANTHER" id="PTHR46585">
    <property type="entry name" value="INTEGRASE CORE DOMAIN CONTAINING PROTEIN"/>
    <property type="match status" value="1"/>
</dbReference>
<dbReference type="AlphaFoldDB" id="A0A2G5UI94"/>
<comment type="caution">
    <text evidence="1">The sequence shown here is derived from an EMBL/GenBank/DDBJ whole genome shotgun (WGS) entry which is preliminary data.</text>
</comment>
<gene>
    <name evidence="1" type="primary">Cnig_chr_III.g11016</name>
    <name evidence="1" type="ORF">B9Z55_011016</name>
</gene>
<protein>
    <submittedName>
        <fullName evidence="1">Uncharacterized protein</fullName>
    </submittedName>
</protein>
<reference evidence="2" key="1">
    <citation type="submission" date="2017-10" db="EMBL/GenBank/DDBJ databases">
        <title>Rapid genome shrinkage in a self-fertile nematode reveals novel sperm competition proteins.</title>
        <authorList>
            <person name="Yin D."/>
            <person name="Schwarz E.M."/>
            <person name="Thomas C.G."/>
            <person name="Felde R.L."/>
            <person name="Korf I.F."/>
            <person name="Cutter A.D."/>
            <person name="Schartner C.M."/>
            <person name="Ralston E.J."/>
            <person name="Meyer B.J."/>
            <person name="Haag E.S."/>
        </authorList>
    </citation>
    <scope>NUCLEOTIDE SEQUENCE [LARGE SCALE GENOMIC DNA]</scope>
    <source>
        <strain evidence="2">JU1422</strain>
    </source>
</reference>
<dbReference type="EMBL" id="PDUG01000003">
    <property type="protein sequence ID" value="PIC39275.1"/>
    <property type="molecule type" value="Genomic_DNA"/>
</dbReference>
<evidence type="ECO:0000313" key="1">
    <source>
        <dbReference type="EMBL" id="PIC39275.1"/>
    </source>
</evidence>
<proteinExistence type="predicted"/>
<dbReference type="OrthoDB" id="5873082at2759"/>
<dbReference type="PANTHER" id="PTHR46585:SF1">
    <property type="entry name" value="CHROMO DOMAIN-CONTAINING PROTEIN"/>
    <property type="match status" value="1"/>
</dbReference>